<dbReference type="Gene3D" id="2.60.40.2500">
    <property type="match status" value="1"/>
</dbReference>
<proteinExistence type="inferred from homology"/>
<dbReference type="CDD" id="cd06911">
    <property type="entry name" value="VirB9_CagX_TrbG"/>
    <property type="match status" value="1"/>
</dbReference>
<dbReference type="AlphaFoldDB" id="A0A7X5ZWY7"/>
<dbReference type="InterPro" id="IPR010258">
    <property type="entry name" value="Conjugal_tfr_TrbG/VirB9/CagX"/>
</dbReference>
<dbReference type="Pfam" id="PF03524">
    <property type="entry name" value="CagX"/>
    <property type="match status" value="1"/>
</dbReference>
<feature type="chain" id="PRO_5031029405" evidence="3">
    <location>
        <begin position="19"/>
        <end position="230"/>
    </location>
</feature>
<dbReference type="RefSeq" id="WP_167300256.1">
    <property type="nucleotide sequence ID" value="NZ_JAASQV010000002.1"/>
</dbReference>
<evidence type="ECO:0000256" key="2">
    <source>
        <dbReference type="ARBA" id="ARBA00022729"/>
    </source>
</evidence>
<comment type="similarity">
    <text evidence="1">Belongs to the TrbG/VirB9 family.</text>
</comment>
<comment type="caution">
    <text evidence="4">The sequence shown here is derived from an EMBL/GenBank/DDBJ whole genome shotgun (WGS) entry which is preliminary data.</text>
</comment>
<evidence type="ECO:0000256" key="3">
    <source>
        <dbReference type="SAM" id="SignalP"/>
    </source>
</evidence>
<name>A0A7X5ZWY7_9SPHN</name>
<keyword evidence="2 3" id="KW-0732">Signal</keyword>
<dbReference type="EMBL" id="JAASQV010000002">
    <property type="protein sequence ID" value="NIJ65953.1"/>
    <property type="molecule type" value="Genomic_DNA"/>
</dbReference>
<reference evidence="4 5" key="1">
    <citation type="submission" date="2020-03" db="EMBL/GenBank/DDBJ databases">
        <title>Genomic Encyclopedia of Type Strains, Phase IV (KMG-IV): sequencing the most valuable type-strain genomes for metagenomic binning, comparative biology and taxonomic classification.</title>
        <authorList>
            <person name="Goeker M."/>
        </authorList>
    </citation>
    <scope>NUCLEOTIDE SEQUENCE [LARGE SCALE GENOMIC DNA]</scope>
    <source>
        <strain evidence="4 5">DSM 4733</strain>
    </source>
</reference>
<organism evidence="4 5">
    <name type="scientific">Sphingomonas leidyi</name>
    <dbReference type="NCBI Taxonomy" id="68569"/>
    <lineage>
        <taxon>Bacteria</taxon>
        <taxon>Pseudomonadati</taxon>
        <taxon>Pseudomonadota</taxon>
        <taxon>Alphaproteobacteria</taxon>
        <taxon>Sphingomonadales</taxon>
        <taxon>Sphingomonadaceae</taxon>
        <taxon>Sphingomonas</taxon>
    </lineage>
</organism>
<evidence type="ECO:0000313" key="4">
    <source>
        <dbReference type="EMBL" id="NIJ65953.1"/>
    </source>
</evidence>
<sequence>MRSLLAPILLLVPMAAPAQVRPQPGIGNPHLQSVDYRPDQVVWLEAAPGYQVTIELAPDEHVENVALGDSGGWQVTANRRGDRLFVKLLRPDVSTNMLVVTDARLYNFELSPLSAPRADTAWTIRFRYPGPLAGSGATTPVAEQVVGRYKVRGSADLRPSGIHDDGVHTYLEWPEDRALPAIYAVNGRGPETLVNGMMRDGRMVIDSVQDRLVFRIDNRSAEAVRTMDGQ</sequence>
<protein>
    <submittedName>
        <fullName evidence="4">Type IV secretion system protein VirB9</fullName>
    </submittedName>
</protein>
<evidence type="ECO:0000256" key="1">
    <source>
        <dbReference type="ARBA" id="ARBA00006135"/>
    </source>
</evidence>
<dbReference type="InterPro" id="IPR033645">
    <property type="entry name" value="VirB9/CagX/TrbG_C"/>
</dbReference>
<evidence type="ECO:0000313" key="5">
    <source>
        <dbReference type="Proteomes" id="UP000564677"/>
    </source>
</evidence>
<accession>A0A7X5ZWY7</accession>
<dbReference type="Proteomes" id="UP000564677">
    <property type="component" value="Unassembled WGS sequence"/>
</dbReference>
<gene>
    <name evidence="4" type="ORF">FHR20_002915</name>
</gene>
<keyword evidence="5" id="KW-1185">Reference proteome</keyword>
<feature type="signal peptide" evidence="3">
    <location>
        <begin position="1"/>
        <end position="18"/>
    </location>
</feature>
<dbReference type="InterPro" id="IPR038161">
    <property type="entry name" value="VirB9/CagX/TrbG_C_sf"/>
</dbReference>